<evidence type="ECO:0000313" key="2">
    <source>
        <dbReference type="EMBL" id="QJH97489.1"/>
    </source>
</evidence>
<dbReference type="EMBL" id="MT144288">
    <property type="protein sequence ID" value="QJA51781.1"/>
    <property type="molecule type" value="Genomic_DNA"/>
</dbReference>
<dbReference type="AlphaFoldDB" id="A0A6H1ZWI4"/>
<dbReference type="EMBL" id="MT144688">
    <property type="protein sequence ID" value="QJH97489.1"/>
    <property type="molecule type" value="Genomic_DNA"/>
</dbReference>
<organism evidence="1">
    <name type="scientific">viral metagenome</name>
    <dbReference type="NCBI Taxonomy" id="1070528"/>
    <lineage>
        <taxon>unclassified sequences</taxon>
        <taxon>metagenomes</taxon>
        <taxon>organismal metagenomes</taxon>
    </lineage>
</organism>
<reference evidence="1" key="1">
    <citation type="submission" date="2020-03" db="EMBL/GenBank/DDBJ databases">
        <title>The deep terrestrial virosphere.</title>
        <authorList>
            <person name="Holmfeldt K."/>
            <person name="Nilsson E."/>
            <person name="Simone D."/>
            <person name="Lopez-Fernandez M."/>
            <person name="Wu X."/>
            <person name="de Brujin I."/>
            <person name="Lundin D."/>
            <person name="Andersson A."/>
            <person name="Bertilsson S."/>
            <person name="Dopson M."/>
        </authorList>
    </citation>
    <scope>NUCLEOTIDE SEQUENCE</scope>
    <source>
        <strain evidence="1">TM448A02298</strain>
        <strain evidence="2">TM448B01025</strain>
    </source>
</reference>
<gene>
    <name evidence="1" type="ORF">TM448A02298_0005</name>
    <name evidence="2" type="ORF">TM448B01025_0023</name>
</gene>
<evidence type="ECO:0000313" key="1">
    <source>
        <dbReference type="EMBL" id="QJA51781.1"/>
    </source>
</evidence>
<proteinExistence type="predicted"/>
<name>A0A6H1ZWI4_9ZZZZ</name>
<protein>
    <submittedName>
        <fullName evidence="1">Uncharacterized protein</fullName>
    </submittedName>
</protein>
<sequence length="78" mass="9594">MDIWMIFDKYLSNIVYPYKKTIRRDVEGKYLYNEIRDVVIRHFPLSFRIEQVKRGVYYIAINRDTNFSMANMIYNCLK</sequence>
<accession>A0A6H1ZWI4</accession>